<keyword evidence="7 9" id="KW-0472">Membrane</keyword>
<evidence type="ECO:0000256" key="9">
    <source>
        <dbReference type="SAM" id="Phobius"/>
    </source>
</evidence>
<evidence type="ECO:0000256" key="2">
    <source>
        <dbReference type="ARBA" id="ARBA00022448"/>
    </source>
</evidence>
<keyword evidence="4" id="KW-0547">Nucleotide-binding</keyword>
<dbReference type="GO" id="GO:0016887">
    <property type="term" value="F:ATP hydrolysis activity"/>
    <property type="evidence" value="ECO:0007669"/>
    <property type="project" value="InterPro"/>
</dbReference>
<keyword evidence="6 9" id="KW-1133">Transmembrane helix</keyword>
<keyword evidence="2" id="KW-0813">Transport</keyword>
<dbReference type="EMBL" id="PIUM01000003">
    <property type="protein sequence ID" value="PKU25798.1"/>
    <property type="molecule type" value="Genomic_DNA"/>
</dbReference>
<dbReference type="RefSeq" id="WP_101249342.1">
    <property type="nucleotide sequence ID" value="NZ_PIUM01000003.1"/>
</dbReference>
<dbReference type="PROSITE" id="PS00211">
    <property type="entry name" value="ABC_TRANSPORTER_1"/>
    <property type="match status" value="1"/>
</dbReference>
<feature type="domain" description="ABC transmembrane type-1" evidence="11">
    <location>
        <begin position="33"/>
        <end position="332"/>
    </location>
</feature>
<evidence type="ECO:0000256" key="5">
    <source>
        <dbReference type="ARBA" id="ARBA00022840"/>
    </source>
</evidence>
<keyword evidence="3 9" id="KW-0812">Transmembrane</keyword>
<evidence type="ECO:0000256" key="6">
    <source>
        <dbReference type="ARBA" id="ARBA00022989"/>
    </source>
</evidence>
<dbReference type="PANTHER" id="PTHR11384">
    <property type="entry name" value="ATP-BINDING CASSETTE, SUB-FAMILY D MEMBER"/>
    <property type="match status" value="1"/>
</dbReference>
<evidence type="ECO:0000313" key="12">
    <source>
        <dbReference type="EMBL" id="PKU25798.1"/>
    </source>
</evidence>
<feature type="transmembrane region" description="Helical" evidence="9">
    <location>
        <begin position="188"/>
        <end position="205"/>
    </location>
</feature>
<dbReference type="InterPro" id="IPR011527">
    <property type="entry name" value="ABC1_TM_dom"/>
</dbReference>
<dbReference type="GO" id="GO:0005886">
    <property type="term" value="C:plasma membrane"/>
    <property type="evidence" value="ECO:0007669"/>
    <property type="project" value="UniProtKB-SubCell"/>
</dbReference>
<dbReference type="CDD" id="cd03223">
    <property type="entry name" value="ABCD_peroxisomal_ALDP"/>
    <property type="match status" value="1"/>
</dbReference>
<feature type="transmembrane region" description="Helical" evidence="9">
    <location>
        <begin position="69"/>
        <end position="91"/>
    </location>
</feature>
<evidence type="ECO:0000256" key="4">
    <source>
        <dbReference type="ARBA" id="ARBA00022741"/>
    </source>
</evidence>
<evidence type="ECO:0000256" key="7">
    <source>
        <dbReference type="ARBA" id="ARBA00023136"/>
    </source>
</evidence>
<dbReference type="Pfam" id="PF00005">
    <property type="entry name" value="ABC_tran"/>
    <property type="match status" value="1"/>
</dbReference>
<dbReference type="InterPro" id="IPR017871">
    <property type="entry name" value="ABC_transporter-like_CS"/>
</dbReference>
<evidence type="ECO:0000259" key="10">
    <source>
        <dbReference type="PROSITE" id="PS50893"/>
    </source>
</evidence>
<dbReference type="SUPFAM" id="SSF52540">
    <property type="entry name" value="P-loop containing nucleoside triphosphate hydrolases"/>
    <property type="match status" value="1"/>
</dbReference>
<dbReference type="SMART" id="SM00382">
    <property type="entry name" value="AAA"/>
    <property type="match status" value="1"/>
</dbReference>
<name>A0A2N3PZH9_9PROT</name>
<feature type="transmembrane region" description="Helical" evidence="9">
    <location>
        <begin position="26"/>
        <end position="49"/>
    </location>
</feature>
<dbReference type="Gene3D" id="3.40.50.300">
    <property type="entry name" value="P-loop containing nucleotide triphosphate hydrolases"/>
    <property type="match status" value="1"/>
</dbReference>
<keyword evidence="5 12" id="KW-0067">ATP-binding</keyword>
<reference evidence="13" key="1">
    <citation type="submission" date="2017-12" db="EMBL/GenBank/DDBJ databases">
        <title>Draft genome sequence of Telmatospirillum siberiense 26-4b1T, an acidotolerant peatland alphaproteobacterium potentially involved in sulfur cycling.</title>
        <authorList>
            <person name="Hausmann B."/>
            <person name="Pjevac P."/>
            <person name="Schreck K."/>
            <person name="Herbold C.W."/>
            <person name="Daims H."/>
            <person name="Wagner M."/>
            <person name="Pester M."/>
            <person name="Loy A."/>
        </authorList>
    </citation>
    <scope>NUCLEOTIDE SEQUENCE [LARGE SCALE GENOMIC DNA]</scope>
    <source>
        <strain evidence="13">26-4b1</strain>
    </source>
</reference>
<dbReference type="PROSITE" id="PS50893">
    <property type="entry name" value="ABC_TRANSPORTER_2"/>
    <property type="match status" value="1"/>
</dbReference>
<dbReference type="GO" id="GO:0005524">
    <property type="term" value="F:ATP binding"/>
    <property type="evidence" value="ECO:0007669"/>
    <property type="project" value="UniProtKB-KW"/>
</dbReference>
<dbReference type="Proteomes" id="UP000233293">
    <property type="component" value="Unassembled WGS sequence"/>
</dbReference>
<gene>
    <name evidence="12" type="ORF">CWS72_04340</name>
</gene>
<feature type="region of interest" description="Disordered" evidence="8">
    <location>
        <begin position="554"/>
        <end position="578"/>
    </location>
</feature>
<dbReference type="InterPro" id="IPR027417">
    <property type="entry name" value="P-loop_NTPase"/>
</dbReference>
<proteinExistence type="predicted"/>
<dbReference type="OrthoDB" id="9810134at2"/>
<evidence type="ECO:0000256" key="8">
    <source>
        <dbReference type="SAM" id="MobiDB-lite"/>
    </source>
</evidence>
<dbReference type="Pfam" id="PF06472">
    <property type="entry name" value="ABC_membrane_2"/>
    <property type="match status" value="1"/>
</dbReference>
<dbReference type="Gene3D" id="1.20.1560.10">
    <property type="entry name" value="ABC transporter type 1, transmembrane domain"/>
    <property type="match status" value="1"/>
</dbReference>
<dbReference type="AlphaFoldDB" id="A0A2N3PZH9"/>
<dbReference type="GO" id="GO:0140359">
    <property type="term" value="F:ABC-type transporter activity"/>
    <property type="evidence" value="ECO:0007669"/>
    <property type="project" value="InterPro"/>
</dbReference>
<sequence>MTEKKRFPWRDFWALTRPYWSSEERWAARGLLAAIIALNLGAVYINVVFNEWNNLFYTALQDLNEQEALHQLFRFSWLAAIFIAVAVYRLYLNQMLQIRWRSWLTERFVTRWLDHHAYFRLQLTGSATDNPDQRIAQDLALFVQLTLSLALGLLSSVVTLFSFLAILWQLSGPLSFMLSGHQINIPGYMLWAAILYALVGTWLINRIGLPLVGLNFSQQRFEADFRFSLVRFRENAEAVALYGGEAREHDNFHKTFVPVIKNWWALMRRQKTLTWWTSGYAQIAIIFPFVVAAPRYFSKAITLGGLMQIASAFGQVQDALSFIITSYSNIAEWRAVVDRLVTFHHAMHTAIAAEESPTITRTEGRVAALDVDKLGLQLPNGKPLITSASLTVKAGEAVLITGPSGSGKSTLFRALAGLWPFGSGTIHVPAGAKLMFLPQKPYMPQGTFADVLSYPEPTTDSSDESKRQALIDCGLEPFTERLDEDQNWSLVLSPGEQQRVAFARILLKRPDWVFLDEATASLDTTLEQMLYTRLRQRLPDLTIVSIGHRPGIAEHHDRKVELHPQPDGARLEAPPQPR</sequence>
<feature type="transmembrane region" description="Helical" evidence="9">
    <location>
        <begin position="273"/>
        <end position="293"/>
    </location>
</feature>
<feature type="transmembrane region" description="Helical" evidence="9">
    <location>
        <begin position="139"/>
        <end position="168"/>
    </location>
</feature>
<evidence type="ECO:0000313" key="13">
    <source>
        <dbReference type="Proteomes" id="UP000233293"/>
    </source>
</evidence>
<feature type="domain" description="ABC transporter" evidence="10">
    <location>
        <begin position="366"/>
        <end position="575"/>
    </location>
</feature>
<accession>A0A2N3PZH9</accession>
<dbReference type="InterPro" id="IPR003439">
    <property type="entry name" value="ABC_transporter-like_ATP-bd"/>
</dbReference>
<dbReference type="SUPFAM" id="SSF90123">
    <property type="entry name" value="ABC transporter transmembrane region"/>
    <property type="match status" value="1"/>
</dbReference>
<comment type="caution">
    <text evidence="12">The sequence shown here is derived from an EMBL/GenBank/DDBJ whole genome shotgun (WGS) entry which is preliminary data.</text>
</comment>
<protein>
    <submittedName>
        <fullName evidence="12">ABC transporter ATP-binding protein</fullName>
    </submittedName>
</protein>
<dbReference type="InterPro" id="IPR036640">
    <property type="entry name" value="ABC1_TM_sf"/>
</dbReference>
<keyword evidence="13" id="KW-1185">Reference proteome</keyword>
<dbReference type="PANTHER" id="PTHR11384:SF59">
    <property type="entry name" value="LYSOSOMAL COBALAMIN TRANSPORTER ABCD4"/>
    <property type="match status" value="1"/>
</dbReference>
<dbReference type="PROSITE" id="PS50929">
    <property type="entry name" value="ABC_TM1F"/>
    <property type="match status" value="1"/>
</dbReference>
<comment type="subcellular location">
    <subcellularLocation>
        <location evidence="1">Cell membrane</location>
        <topology evidence="1">Multi-pass membrane protein</topology>
    </subcellularLocation>
</comment>
<evidence type="ECO:0000256" key="1">
    <source>
        <dbReference type="ARBA" id="ARBA00004651"/>
    </source>
</evidence>
<dbReference type="InterPro" id="IPR050835">
    <property type="entry name" value="ABC_transporter_sub-D"/>
</dbReference>
<evidence type="ECO:0000256" key="3">
    <source>
        <dbReference type="ARBA" id="ARBA00022692"/>
    </source>
</evidence>
<dbReference type="InterPro" id="IPR003593">
    <property type="entry name" value="AAA+_ATPase"/>
</dbReference>
<feature type="compositionally biased region" description="Basic and acidic residues" evidence="8">
    <location>
        <begin position="554"/>
        <end position="564"/>
    </location>
</feature>
<evidence type="ECO:0000259" key="11">
    <source>
        <dbReference type="PROSITE" id="PS50929"/>
    </source>
</evidence>
<organism evidence="12 13">
    <name type="scientific">Telmatospirillum siberiense</name>
    <dbReference type="NCBI Taxonomy" id="382514"/>
    <lineage>
        <taxon>Bacteria</taxon>
        <taxon>Pseudomonadati</taxon>
        <taxon>Pseudomonadota</taxon>
        <taxon>Alphaproteobacteria</taxon>
        <taxon>Rhodospirillales</taxon>
        <taxon>Rhodospirillaceae</taxon>
        <taxon>Telmatospirillum</taxon>
    </lineage>
</organism>